<feature type="domain" description="Reverse transcriptase zinc-binding" evidence="1">
    <location>
        <begin position="29"/>
        <end position="107"/>
    </location>
</feature>
<dbReference type="Proteomes" id="UP000075243">
    <property type="component" value="Chromosome 8"/>
</dbReference>
<dbReference type="AlphaFoldDB" id="A0A151T5G0"/>
<gene>
    <name evidence="2" type="ORF">KK1_016787</name>
</gene>
<protein>
    <submittedName>
        <fullName evidence="2">Ribonuclease H protein At1g65750 family</fullName>
    </submittedName>
</protein>
<accession>A0A151T5G0</accession>
<dbReference type="InterPro" id="IPR026960">
    <property type="entry name" value="RVT-Znf"/>
</dbReference>
<dbReference type="Gramene" id="C.cajan_16310.t">
    <property type="protein sequence ID" value="C.cajan_16310.t.cds1"/>
    <property type="gene ID" value="C.cajan_16310"/>
</dbReference>
<sequence>MTFHHSLPDVWVWNGALSGRYTAYEGYEWLLAWEDGIHDSVWGWIWRLKILENLKLFLWQLTHECIPSTQFLVSRHMGLDTLCQCCHKTVEDAFHIFFGCDVTVLLWQSVFPGLVLPQWGTINWFLWLKANIDEYGVMLVSLLWELWLERNRRVFSGIISPPHVLVGCI</sequence>
<proteinExistence type="predicted"/>
<evidence type="ECO:0000313" key="3">
    <source>
        <dbReference type="Proteomes" id="UP000075243"/>
    </source>
</evidence>
<dbReference type="Pfam" id="PF13966">
    <property type="entry name" value="zf-RVT"/>
    <property type="match status" value="1"/>
</dbReference>
<reference evidence="2 3" key="1">
    <citation type="journal article" date="2012" name="Nat. Biotechnol.">
        <title>Draft genome sequence of pigeonpea (Cajanus cajan), an orphan legume crop of resource-poor farmers.</title>
        <authorList>
            <person name="Varshney R.K."/>
            <person name="Chen W."/>
            <person name="Li Y."/>
            <person name="Bharti A.K."/>
            <person name="Saxena R.K."/>
            <person name="Schlueter J.A."/>
            <person name="Donoghue M.T."/>
            <person name="Azam S."/>
            <person name="Fan G."/>
            <person name="Whaley A.M."/>
            <person name="Farmer A.D."/>
            <person name="Sheridan J."/>
            <person name="Iwata A."/>
            <person name="Tuteja R."/>
            <person name="Penmetsa R.V."/>
            <person name="Wu W."/>
            <person name="Upadhyaya H.D."/>
            <person name="Yang S.P."/>
            <person name="Shah T."/>
            <person name="Saxena K.B."/>
            <person name="Michael T."/>
            <person name="McCombie W.R."/>
            <person name="Yang B."/>
            <person name="Zhang G."/>
            <person name="Yang H."/>
            <person name="Wang J."/>
            <person name="Spillane C."/>
            <person name="Cook D.R."/>
            <person name="May G.D."/>
            <person name="Xu X."/>
            <person name="Jackson S.A."/>
        </authorList>
    </citation>
    <scope>NUCLEOTIDE SEQUENCE [LARGE SCALE GENOMIC DNA]</scope>
    <source>
        <strain evidence="3">cv. Asha</strain>
    </source>
</reference>
<name>A0A151T5G0_CAJCA</name>
<evidence type="ECO:0000259" key="1">
    <source>
        <dbReference type="Pfam" id="PF13966"/>
    </source>
</evidence>
<organism evidence="2 3">
    <name type="scientific">Cajanus cajan</name>
    <name type="common">Pigeon pea</name>
    <name type="synonym">Cajanus indicus</name>
    <dbReference type="NCBI Taxonomy" id="3821"/>
    <lineage>
        <taxon>Eukaryota</taxon>
        <taxon>Viridiplantae</taxon>
        <taxon>Streptophyta</taxon>
        <taxon>Embryophyta</taxon>
        <taxon>Tracheophyta</taxon>
        <taxon>Spermatophyta</taxon>
        <taxon>Magnoliopsida</taxon>
        <taxon>eudicotyledons</taxon>
        <taxon>Gunneridae</taxon>
        <taxon>Pentapetalae</taxon>
        <taxon>rosids</taxon>
        <taxon>fabids</taxon>
        <taxon>Fabales</taxon>
        <taxon>Fabaceae</taxon>
        <taxon>Papilionoideae</taxon>
        <taxon>50 kb inversion clade</taxon>
        <taxon>NPAAA clade</taxon>
        <taxon>indigoferoid/millettioid clade</taxon>
        <taxon>Phaseoleae</taxon>
        <taxon>Cajanus</taxon>
    </lineage>
</organism>
<evidence type="ECO:0000313" key="2">
    <source>
        <dbReference type="EMBL" id="KYP62260.1"/>
    </source>
</evidence>
<dbReference type="EMBL" id="CM003610">
    <property type="protein sequence ID" value="KYP62260.1"/>
    <property type="molecule type" value="Genomic_DNA"/>
</dbReference>
<keyword evidence="3" id="KW-1185">Reference proteome</keyword>